<protein>
    <submittedName>
        <fullName evidence="1">Uncharacterized protein</fullName>
    </submittedName>
</protein>
<name>A0A1X7SLB6_AMPQE</name>
<reference evidence="1" key="1">
    <citation type="submission" date="2017-05" db="UniProtKB">
        <authorList>
            <consortium name="EnsemblMetazoa"/>
        </authorList>
    </citation>
    <scope>IDENTIFICATION</scope>
</reference>
<evidence type="ECO:0000313" key="1">
    <source>
        <dbReference type="EnsemblMetazoa" id="Aqu2.1.02870_001"/>
    </source>
</evidence>
<accession>A0A1X7SLB6</accession>
<proteinExistence type="predicted"/>
<organism evidence="1">
    <name type="scientific">Amphimedon queenslandica</name>
    <name type="common">Sponge</name>
    <dbReference type="NCBI Taxonomy" id="400682"/>
    <lineage>
        <taxon>Eukaryota</taxon>
        <taxon>Metazoa</taxon>
        <taxon>Porifera</taxon>
        <taxon>Demospongiae</taxon>
        <taxon>Heteroscleromorpha</taxon>
        <taxon>Haplosclerida</taxon>
        <taxon>Niphatidae</taxon>
        <taxon>Amphimedon</taxon>
    </lineage>
</organism>
<dbReference type="EnsemblMetazoa" id="Aqu2.1.02870_001">
    <property type="protein sequence ID" value="Aqu2.1.02870_001"/>
    <property type="gene ID" value="Aqu2.1.02870"/>
</dbReference>
<dbReference type="AlphaFoldDB" id="A0A1X7SLB6"/>
<dbReference type="InParanoid" id="A0A1X7SLB6"/>
<sequence length="151" mass="17426">RDTSVKYAGQCSYVKEYKSCWTMSILFTKHLKAHLKYAQSESIGTIESHSFLFTEWNDGQELSMGLHKFRNSMETDGWKISPISLIPDKITKAEIDSVELQQNFRKLQSRIIPLIEFSVYIDNIESASNELKTDLDIEGTTSNVIVRRQKE</sequence>